<dbReference type="Proteomes" id="UP001610432">
    <property type="component" value="Unassembled WGS sequence"/>
</dbReference>
<comment type="caution">
    <text evidence="1">The sequence shown here is derived from an EMBL/GenBank/DDBJ whole genome shotgun (WGS) entry which is preliminary data.</text>
</comment>
<reference evidence="1 2" key="1">
    <citation type="submission" date="2024-07" db="EMBL/GenBank/DDBJ databases">
        <title>Section-level genome sequencing and comparative genomics of Aspergillus sections Usti and Cavernicolus.</title>
        <authorList>
            <consortium name="Lawrence Berkeley National Laboratory"/>
            <person name="Nybo J.L."/>
            <person name="Vesth T.C."/>
            <person name="Theobald S."/>
            <person name="Frisvad J.C."/>
            <person name="Larsen T.O."/>
            <person name="Kjaerboelling I."/>
            <person name="Rothschild-Mancinelli K."/>
            <person name="Lyhne E.K."/>
            <person name="Kogle M.E."/>
            <person name="Barry K."/>
            <person name="Clum A."/>
            <person name="Na H."/>
            <person name="Ledsgaard L."/>
            <person name="Lin J."/>
            <person name="Lipzen A."/>
            <person name="Kuo A."/>
            <person name="Riley R."/>
            <person name="Mondo S."/>
            <person name="Labutti K."/>
            <person name="Haridas S."/>
            <person name="Pangalinan J."/>
            <person name="Salamov A.A."/>
            <person name="Simmons B.A."/>
            <person name="Magnuson J.K."/>
            <person name="Chen J."/>
            <person name="Drula E."/>
            <person name="Henrissat B."/>
            <person name="Wiebenga A."/>
            <person name="Lubbers R.J."/>
            <person name="Gomes A.C."/>
            <person name="Macurrencykelacurrency M.R."/>
            <person name="Stajich J."/>
            <person name="Grigoriev I.V."/>
            <person name="Mortensen U.H."/>
            <person name="De Vries R.P."/>
            <person name="Baker S.E."/>
            <person name="Andersen M.R."/>
        </authorList>
    </citation>
    <scope>NUCLEOTIDE SEQUENCE [LARGE SCALE GENOMIC DNA]</scope>
    <source>
        <strain evidence="1 2">CBS 449.75</strain>
    </source>
</reference>
<protein>
    <submittedName>
        <fullName evidence="1">Uncharacterized protein</fullName>
    </submittedName>
</protein>
<evidence type="ECO:0000313" key="2">
    <source>
        <dbReference type="Proteomes" id="UP001610432"/>
    </source>
</evidence>
<dbReference type="GeneID" id="98142093"/>
<evidence type="ECO:0000313" key="1">
    <source>
        <dbReference type="EMBL" id="KAL2870029.1"/>
    </source>
</evidence>
<dbReference type="RefSeq" id="XP_070889008.1">
    <property type="nucleotide sequence ID" value="XM_071027021.1"/>
</dbReference>
<accession>A0ABR4M0W6</accession>
<organism evidence="1 2">
    <name type="scientific">Aspergillus lucknowensis</name>
    <dbReference type="NCBI Taxonomy" id="176173"/>
    <lineage>
        <taxon>Eukaryota</taxon>
        <taxon>Fungi</taxon>
        <taxon>Dikarya</taxon>
        <taxon>Ascomycota</taxon>
        <taxon>Pezizomycotina</taxon>
        <taxon>Eurotiomycetes</taxon>
        <taxon>Eurotiomycetidae</taxon>
        <taxon>Eurotiales</taxon>
        <taxon>Aspergillaceae</taxon>
        <taxon>Aspergillus</taxon>
        <taxon>Aspergillus subgen. Nidulantes</taxon>
    </lineage>
</organism>
<sequence>MTLLGAWKGAMNHRAQSCACCAVTASVFPEPKSRGASRAQRCKNGKTAPQLTRFGIGVPQFTNGNAVMIVACLAIGSCDVARSAMWRLMSFVSEFFTDTMEVLLCSGKHRALFVNCTLSTLGVTRARCTLRLF</sequence>
<proteinExistence type="predicted"/>
<gene>
    <name evidence="1" type="ORF">BJX67DRAFT_303685</name>
</gene>
<name>A0ABR4M0W6_9EURO</name>
<keyword evidence="2" id="KW-1185">Reference proteome</keyword>
<dbReference type="EMBL" id="JBFXLQ010000007">
    <property type="protein sequence ID" value="KAL2870029.1"/>
    <property type="molecule type" value="Genomic_DNA"/>
</dbReference>